<dbReference type="SUPFAM" id="SSF88697">
    <property type="entry name" value="PUA domain-like"/>
    <property type="match status" value="1"/>
</dbReference>
<feature type="domain" description="Ribosomal RNA small subunit methyltransferase E methyltransferase" evidence="13">
    <location>
        <begin position="73"/>
        <end position="243"/>
    </location>
</feature>
<keyword evidence="16" id="KW-1185">Reference proteome</keyword>
<dbReference type="EMBL" id="WEIO01000001">
    <property type="protein sequence ID" value="KAB7708724.1"/>
    <property type="molecule type" value="Genomic_DNA"/>
</dbReference>
<name>A0A6I1FPV6_9BACI</name>
<reference evidence="15 16" key="1">
    <citation type="submission" date="2019-10" db="EMBL/GenBank/DDBJ databases">
        <title>Bacillus aerolatum sp. nov., isolated from bioaerosol of sport playgrounds.</title>
        <authorList>
            <person name="Chen P."/>
            <person name="Zhang G."/>
        </authorList>
    </citation>
    <scope>NUCLEOTIDE SEQUENCE [LARGE SCALE GENOMIC DNA]</scope>
    <source>
        <strain evidence="15 16">CX253</strain>
    </source>
</reference>
<keyword evidence="9 12" id="KW-0949">S-adenosyl-L-methionine</keyword>
<dbReference type="GO" id="GO:0070042">
    <property type="term" value="F:rRNA (uridine-N3-)-methyltransferase activity"/>
    <property type="evidence" value="ECO:0007669"/>
    <property type="project" value="TreeGrafter"/>
</dbReference>
<dbReference type="InterPro" id="IPR046886">
    <property type="entry name" value="RsmE_MTase_dom"/>
</dbReference>
<dbReference type="EC" id="2.1.1.193" evidence="3 12"/>
<keyword evidence="5 12" id="KW-0963">Cytoplasm</keyword>
<dbReference type="InterPro" id="IPR006700">
    <property type="entry name" value="RsmE"/>
</dbReference>
<dbReference type="Gene3D" id="2.40.240.20">
    <property type="entry name" value="Hypothetical PUA domain-like, domain 1"/>
    <property type="match status" value="1"/>
</dbReference>
<evidence type="ECO:0000256" key="8">
    <source>
        <dbReference type="ARBA" id="ARBA00022679"/>
    </source>
</evidence>
<dbReference type="RefSeq" id="WP_152149252.1">
    <property type="nucleotide sequence ID" value="NZ_WEIO01000001.1"/>
</dbReference>
<gene>
    <name evidence="15" type="ORF">F9802_00800</name>
</gene>
<evidence type="ECO:0000256" key="10">
    <source>
        <dbReference type="ARBA" id="ARBA00025699"/>
    </source>
</evidence>
<evidence type="ECO:0000256" key="7">
    <source>
        <dbReference type="ARBA" id="ARBA00022603"/>
    </source>
</evidence>
<evidence type="ECO:0000256" key="2">
    <source>
        <dbReference type="ARBA" id="ARBA00005528"/>
    </source>
</evidence>
<accession>A0A6I1FPV6</accession>
<keyword evidence="8 12" id="KW-0808">Transferase</keyword>
<keyword evidence="6 12" id="KW-0698">rRNA processing</keyword>
<proteinExistence type="inferred from homology"/>
<comment type="catalytic activity">
    <reaction evidence="11 12">
        <text>uridine(1498) in 16S rRNA + S-adenosyl-L-methionine = N(3)-methyluridine(1498) in 16S rRNA + S-adenosyl-L-homocysteine + H(+)</text>
        <dbReference type="Rhea" id="RHEA:42920"/>
        <dbReference type="Rhea" id="RHEA-COMP:10283"/>
        <dbReference type="Rhea" id="RHEA-COMP:10284"/>
        <dbReference type="ChEBI" id="CHEBI:15378"/>
        <dbReference type="ChEBI" id="CHEBI:57856"/>
        <dbReference type="ChEBI" id="CHEBI:59789"/>
        <dbReference type="ChEBI" id="CHEBI:65315"/>
        <dbReference type="ChEBI" id="CHEBI:74502"/>
        <dbReference type="EC" id="2.1.1.193"/>
    </reaction>
</comment>
<dbReference type="Gene3D" id="3.40.1280.10">
    <property type="match status" value="1"/>
</dbReference>
<evidence type="ECO:0000256" key="9">
    <source>
        <dbReference type="ARBA" id="ARBA00022691"/>
    </source>
</evidence>
<dbReference type="CDD" id="cd18084">
    <property type="entry name" value="RsmE-like"/>
    <property type="match status" value="1"/>
</dbReference>
<evidence type="ECO:0000313" key="16">
    <source>
        <dbReference type="Proteomes" id="UP000429595"/>
    </source>
</evidence>
<evidence type="ECO:0000313" key="15">
    <source>
        <dbReference type="EMBL" id="KAB7708724.1"/>
    </source>
</evidence>
<comment type="caution">
    <text evidence="15">The sequence shown here is derived from an EMBL/GenBank/DDBJ whole genome shotgun (WGS) entry which is preliminary data.</text>
</comment>
<sequence>MQRYFLNEKPDNGGKVTITGEDFHHLSRVMRLKAGDCVYAVFPDGESAVVEIEEISDDCALAFIVKWMHDEKELPVAVAIASGLPKGDKFELVIQKGTELGASRFIPFHADRSIVKWDEKKAAKKTERWSKIAKEAAEQSHRNRVPDVSIPVDFQQLIQIGQEYPFKLYAYEEESKQGEKAAFHHLLSEMKQGDALLIVFGPEGGISEKEAEQLRSSGFIACGLGPRILRTETAPLYALSAISYHFELMR</sequence>
<dbReference type="GO" id="GO:0070475">
    <property type="term" value="P:rRNA base methylation"/>
    <property type="evidence" value="ECO:0007669"/>
    <property type="project" value="TreeGrafter"/>
</dbReference>
<dbReference type="InterPro" id="IPR029026">
    <property type="entry name" value="tRNA_m1G_MTases_N"/>
</dbReference>
<dbReference type="AlphaFoldDB" id="A0A6I1FPV6"/>
<dbReference type="NCBIfam" id="NF008691">
    <property type="entry name" value="PRK11713.1-4"/>
    <property type="match status" value="1"/>
</dbReference>
<dbReference type="NCBIfam" id="TIGR00046">
    <property type="entry name" value="RsmE family RNA methyltransferase"/>
    <property type="match status" value="1"/>
</dbReference>
<comment type="similarity">
    <text evidence="2 12">Belongs to the RNA methyltransferase RsmE family.</text>
</comment>
<protein>
    <recommendedName>
        <fullName evidence="4 12">Ribosomal RNA small subunit methyltransferase E</fullName>
        <ecNumber evidence="3 12">2.1.1.193</ecNumber>
    </recommendedName>
</protein>
<evidence type="ECO:0000259" key="14">
    <source>
        <dbReference type="Pfam" id="PF20260"/>
    </source>
</evidence>
<evidence type="ECO:0000256" key="4">
    <source>
        <dbReference type="ARBA" id="ARBA00013673"/>
    </source>
</evidence>
<evidence type="ECO:0000256" key="1">
    <source>
        <dbReference type="ARBA" id="ARBA00004496"/>
    </source>
</evidence>
<evidence type="ECO:0000256" key="5">
    <source>
        <dbReference type="ARBA" id="ARBA00022490"/>
    </source>
</evidence>
<dbReference type="PANTHER" id="PTHR30027:SF3">
    <property type="entry name" value="16S RRNA (URACIL(1498)-N(3))-METHYLTRANSFERASE"/>
    <property type="match status" value="1"/>
</dbReference>
<organism evidence="15 16">
    <name type="scientific">Bacillus aerolatus</name>
    <dbReference type="NCBI Taxonomy" id="2653354"/>
    <lineage>
        <taxon>Bacteria</taxon>
        <taxon>Bacillati</taxon>
        <taxon>Bacillota</taxon>
        <taxon>Bacilli</taxon>
        <taxon>Bacillales</taxon>
        <taxon>Bacillaceae</taxon>
        <taxon>Bacillus</taxon>
    </lineage>
</organism>
<evidence type="ECO:0000259" key="13">
    <source>
        <dbReference type="Pfam" id="PF04452"/>
    </source>
</evidence>
<evidence type="ECO:0000256" key="12">
    <source>
        <dbReference type="PIRNR" id="PIRNR015601"/>
    </source>
</evidence>
<dbReference type="Proteomes" id="UP000429595">
    <property type="component" value="Unassembled WGS sequence"/>
</dbReference>
<dbReference type="InterPro" id="IPR015947">
    <property type="entry name" value="PUA-like_sf"/>
</dbReference>
<evidence type="ECO:0000256" key="11">
    <source>
        <dbReference type="ARBA" id="ARBA00047944"/>
    </source>
</evidence>
<comment type="subcellular location">
    <subcellularLocation>
        <location evidence="1 12">Cytoplasm</location>
    </subcellularLocation>
</comment>
<dbReference type="InterPro" id="IPR029028">
    <property type="entry name" value="Alpha/beta_knot_MTases"/>
</dbReference>
<dbReference type="PANTHER" id="PTHR30027">
    <property type="entry name" value="RIBOSOMAL RNA SMALL SUBUNIT METHYLTRANSFERASE E"/>
    <property type="match status" value="1"/>
</dbReference>
<dbReference type="Pfam" id="PF20260">
    <property type="entry name" value="PUA_4"/>
    <property type="match status" value="1"/>
</dbReference>
<dbReference type="FunFam" id="3.40.1280.10:FF:000024">
    <property type="entry name" value="Ribosomal RNA small subunit methyltransferase E"/>
    <property type="match status" value="1"/>
</dbReference>
<dbReference type="SUPFAM" id="SSF75217">
    <property type="entry name" value="alpha/beta knot"/>
    <property type="match status" value="1"/>
</dbReference>
<dbReference type="PIRSF" id="PIRSF015601">
    <property type="entry name" value="MTase_slr0722"/>
    <property type="match status" value="1"/>
</dbReference>
<dbReference type="GO" id="GO:0005737">
    <property type="term" value="C:cytoplasm"/>
    <property type="evidence" value="ECO:0007669"/>
    <property type="project" value="UniProtKB-SubCell"/>
</dbReference>
<dbReference type="Pfam" id="PF04452">
    <property type="entry name" value="Methyltrans_RNA"/>
    <property type="match status" value="1"/>
</dbReference>
<evidence type="ECO:0000256" key="3">
    <source>
        <dbReference type="ARBA" id="ARBA00012328"/>
    </source>
</evidence>
<dbReference type="InterPro" id="IPR046887">
    <property type="entry name" value="RsmE_PUA-like"/>
</dbReference>
<feature type="domain" description="Ribosomal RNA small subunit methyltransferase E PUA-like" evidence="14">
    <location>
        <begin position="18"/>
        <end position="58"/>
    </location>
</feature>
<keyword evidence="7 12" id="KW-0489">Methyltransferase</keyword>
<evidence type="ECO:0000256" key="6">
    <source>
        <dbReference type="ARBA" id="ARBA00022552"/>
    </source>
</evidence>
<comment type="function">
    <text evidence="10 12">Specifically methylates the N3 position of the uracil ring of uridine 1498 (m3U1498) in 16S rRNA. Acts on the fully assembled 30S ribosomal subunit.</text>
</comment>